<dbReference type="InterPro" id="IPR009297">
    <property type="entry name" value="DUF952"/>
</dbReference>
<organism evidence="1 2">
    <name type="scientific">Novosphingobium endophyticum</name>
    <dbReference type="NCBI Taxonomy" id="1955250"/>
    <lineage>
        <taxon>Bacteria</taxon>
        <taxon>Pseudomonadati</taxon>
        <taxon>Pseudomonadota</taxon>
        <taxon>Alphaproteobacteria</taxon>
        <taxon>Sphingomonadales</taxon>
        <taxon>Sphingomonadaceae</taxon>
        <taxon>Novosphingobium</taxon>
    </lineage>
</organism>
<gene>
    <name evidence="1" type="ORF">GCM10011494_16220</name>
</gene>
<name>A0A916TRY9_9SPHN</name>
<dbReference type="AlphaFoldDB" id="A0A916TRY9"/>
<evidence type="ECO:0000313" key="2">
    <source>
        <dbReference type="Proteomes" id="UP000608154"/>
    </source>
</evidence>
<dbReference type="Proteomes" id="UP000608154">
    <property type="component" value="Unassembled WGS sequence"/>
</dbReference>
<dbReference type="EMBL" id="BMHK01000008">
    <property type="protein sequence ID" value="GGB98476.1"/>
    <property type="molecule type" value="Genomic_DNA"/>
</dbReference>
<proteinExistence type="predicted"/>
<evidence type="ECO:0000313" key="1">
    <source>
        <dbReference type="EMBL" id="GGB98476.1"/>
    </source>
</evidence>
<sequence>MSGELSAETIAYKILTAPQMANLLENGSFTGAPVDLADGYIHLSTAGQVRTTLEKHFAGQTGLYIAAVDLALLGDTVKWEVSRGGALFPHLYADLPLEAVIAHGSVGFDNAGILMLPAAV</sequence>
<reference evidence="1" key="1">
    <citation type="journal article" date="2014" name="Int. J. Syst. Evol. Microbiol.">
        <title>Complete genome sequence of Corynebacterium casei LMG S-19264T (=DSM 44701T), isolated from a smear-ripened cheese.</title>
        <authorList>
            <consortium name="US DOE Joint Genome Institute (JGI-PGF)"/>
            <person name="Walter F."/>
            <person name="Albersmeier A."/>
            <person name="Kalinowski J."/>
            <person name="Ruckert C."/>
        </authorList>
    </citation>
    <scope>NUCLEOTIDE SEQUENCE</scope>
    <source>
        <strain evidence="1">CGMCC 1.15095</strain>
    </source>
</reference>
<accession>A0A916TRY9</accession>
<reference evidence="1" key="2">
    <citation type="submission" date="2020-09" db="EMBL/GenBank/DDBJ databases">
        <authorList>
            <person name="Sun Q."/>
            <person name="Zhou Y."/>
        </authorList>
    </citation>
    <scope>NUCLEOTIDE SEQUENCE</scope>
    <source>
        <strain evidence="1">CGMCC 1.15095</strain>
    </source>
</reference>
<dbReference type="Pfam" id="PF06108">
    <property type="entry name" value="DUF952"/>
    <property type="match status" value="1"/>
</dbReference>
<protein>
    <submittedName>
        <fullName evidence="1">Dihydroorotate dehydrogenase</fullName>
    </submittedName>
</protein>
<dbReference type="PANTHER" id="PTHR34129:SF1">
    <property type="entry name" value="DUF952 DOMAIN-CONTAINING PROTEIN"/>
    <property type="match status" value="1"/>
</dbReference>
<dbReference type="SUPFAM" id="SSF56399">
    <property type="entry name" value="ADP-ribosylation"/>
    <property type="match status" value="1"/>
</dbReference>
<dbReference type="PANTHER" id="PTHR34129">
    <property type="entry name" value="BLR1139 PROTEIN"/>
    <property type="match status" value="1"/>
</dbReference>
<keyword evidence="2" id="KW-1185">Reference proteome</keyword>
<comment type="caution">
    <text evidence="1">The sequence shown here is derived from an EMBL/GenBank/DDBJ whole genome shotgun (WGS) entry which is preliminary data.</text>
</comment>
<dbReference type="RefSeq" id="WP_268236721.1">
    <property type="nucleotide sequence ID" value="NZ_BMHK01000008.1"/>
</dbReference>
<dbReference type="Gene3D" id="3.20.170.20">
    <property type="entry name" value="Protein of unknown function DUF952"/>
    <property type="match status" value="1"/>
</dbReference>